<reference evidence="2" key="3">
    <citation type="submission" date="2025-09" db="UniProtKB">
        <authorList>
            <consortium name="Ensembl"/>
        </authorList>
    </citation>
    <scope>IDENTIFICATION</scope>
</reference>
<proteinExistence type="predicted"/>
<name>A0A8C9TLE8_SCLFO</name>
<evidence type="ECO:0000256" key="1">
    <source>
        <dbReference type="SAM" id="MobiDB-lite"/>
    </source>
</evidence>
<keyword evidence="3" id="KW-1185">Reference proteome</keyword>
<evidence type="ECO:0000313" key="3">
    <source>
        <dbReference type="Proteomes" id="UP000694397"/>
    </source>
</evidence>
<sequence>IKTYREREKHGSKEQESAKGPHESKIMALLERTRYTLDVTTGQRKYGGPPSEAVFSGPVEWALRQGVTFEWCFIVQFCMNRRFKSPLW</sequence>
<reference evidence="2 3" key="1">
    <citation type="submission" date="2019-04" db="EMBL/GenBank/DDBJ databases">
        <authorList>
            <consortium name="Wellcome Sanger Institute Data Sharing"/>
        </authorList>
    </citation>
    <scope>NUCLEOTIDE SEQUENCE [LARGE SCALE GENOMIC DNA]</scope>
</reference>
<dbReference type="GeneTree" id="ENSGT00940000174256"/>
<accession>A0A8C9TLE8</accession>
<dbReference type="Ensembl" id="ENSSFOT00015056443.1">
    <property type="protein sequence ID" value="ENSSFOP00015048741.1"/>
    <property type="gene ID" value="ENSSFOG00015032344.1"/>
</dbReference>
<dbReference type="OrthoDB" id="8743782at2759"/>
<evidence type="ECO:0000313" key="2">
    <source>
        <dbReference type="Ensembl" id="ENSSFOP00015048741.1"/>
    </source>
</evidence>
<feature type="region of interest" description="Disordered" evidence="1">
    <location>
        <begin position="1"/>
        <end position="23"/>
    </location>
</feature>
<dbReference type="Proteomes" id="UP000694397">
    <property type="component" value="Chromosome 23"/>
</dbReference>
<protein>
    <submittedName>
        <fullName evidence="2">Uncharacterized protein</fullName>
    </submittedName>
</protein>
<reference evidence="2" key="2">
    <citation type="submission" date="2025-08" db="UniProtKB">
        <authorList>
            <consortium name="Ensembl"/>
        </authorList>
    </citation>
    <scope>IDENTIFICATION</scope>
</reference>
<dbReference type="AlphaFoldDB" id="A0A8C9TLE8"/>
<organism evidence="2 3">
    <name type="scientific">Scleropages formosus</name>
    <name type="common">Asian bonytongue</name>
    <name type="synonym">Osteoglossum formosum</name>
    <dbReference type="NCBI Taxonomy" id="113540"/>
    <lineage>
        <taxon>Eukaryota</taxon>
        <taxon>Metazoa</taxon>
        <taxon>Chordata</taxon>
        <taxon>Craniata</taxon>
        <taxon>Vertebrata</taxon>
        <taxon>Euteleostomi</taxon>
        <taxon>Actinopterygii</taxon>
        <taxon>Neopterygii</taxon>
        <taxon>Teleostei</taxon>
        <taxon>Osteoglossocephala</taxon>
        <taxon>Osteoglossomorpha</taxon>
        <taxon>Osteoglossiformes</taxon>
        <taxon>Osteoglossidae</taxon>
        <taxon>Scleropages</taxon>
    </lineage>
</organism>